<dbReference type="PANTHER" id="PTHR42810:SF4">
    <property type="entry name" value="URIC ACID TRANSPORTER UACT"/>
    <property type="match status" value="1"/>
</dbReference>
<reference evidence="8 9" key="1">
    <citation type="submission" date="2020-08" db="EMBL/GenBank/DDBJ databases">
        <title>Genome Sequencing of Nocardia wallacei strain FMUON74 and assembly.</title>
        <authorList>
            <person name="Toyokawa M."/>
            <person name="Uesaka K."/>
        </authorList>
    </citation>
    <scope>NUCLEOTIDE SEQUENCE [LARGE SCALE GENOMIC DNA]</scope>
    <source>
        <strain evidence="8 9">FMUON74</strain>
    </source>
</reference>
<evidence type="ECO:0000256" key="6">
    <source>
        <dbReference type="ARBA" id="ARBA00023136"/>
    </source>
</evidence>
<accession>A0A7G1KXF7</accession>
<feature type="transmembrane region" description="Helical" evidence="7">
    <location>
        <begin position="377"/>
        <end position="399"/>
    </location>
</feature>
<sequence>MTAAALGTESPPHHLSAWRTVLFGLQHVLVMYAGCVTVPLVFGAALGLAKSTVAVLVNADLLVAGVITVVQAAGLGRLLGARMPVVVGASFTAVTPMILIGQEYGLSAVYGAMIAAGIFGVLVAVPFSRLIRFFPPVVRGAAVTMIGLSLIGNSVTMIFGDQPAGGARLALAAGIVLLIVALLRYGRGLLAQSAVLIALVLGTGVAALLSMTDFAGVGGAGWFGLPQLFLFGAPTFPVAGIISMCLVMLVIYTESTAYLLAVSETTGESVAPARLARGLAADGVSALLAGFLTSFPDTVFAQNVSLVRMTGVTSRRVAGVAGGILVALGLAPKMGELVASLPDVVIGSVSLVMFATVAGVGIATIAKVDFSGSGNLLIVSLAMGAGMIPIVSPGVYSGLPSAAEIIFGGAVTSTVIVAFGLNLAFHHLGPLSRRSASA</sequence>
<evidence type="ECO:0000256" key="4">
    <source>
        <dbReference type="ARBA" id="ARBA00022692"/>
    </source>
</evidence>
<evidence type="ECO:0000313" key="9">
    <source>
        <dbReference type="Proteomes" id="UP000516173"/>
    </source>
</evidence>
<dbReference type="AlphaFoldDB" id="A0A7G1KXF7"/>
<feature type="transmembrane region" description="Helical" evidence="7">
    <location>
        <begin position="344"/>
        <end position="365"/>
    </location>
</feature>
<dbReference type="GeneID" id="80349994"/>
<keyword evidence="4 7" id="KW-0812">Transmembrane</keyword>
<dbReference type="EMBL" id="AP023396">
    <property type="protein sequence ID" value="BCK57784.1"/>
    <property type="molecule type" value="Genomic_DNA"/>
</dbReference>
<dbReference type="PANTHER" id="PTHR42810">
    <property type="entry name" value="PURINE PERMEASE C1399.01C-RELATED"/>
    <property type="match status" value="1"/>
</dbReference>
<protein>
    <submittedName>
        <fullName evidence="8">Xanthine/uracil permease</fullName>
    </submittedName>
</protein>
<dbReference type="GO" id="GO:0005886">
    <property type="term" value="C:plasma membrane"/>
    <property type="evidence" value="ECO:0007669"/>
    <property type="project" value="TreeGrafter"/>
</dbReference>
<feature type="transmembrane region" description="Helical" evidence="7">
    <location>
        <begin position="405"/>
        <end position="425"/>
    </location>
</feature>
<comment type="similarity">
    <text evidence="2">Belongs to the nucleobase:cation symporter-2 (NCS2) (TC 2.A.40) family.</text>
</comment>
<feature type="transmembrane region" description="Helical" evidence="7">
    <location>
        <begin position="137"/>
        <end position="159"/>
    </location>
</feature>
<evidence type="ECO:0000313" key="8">
    <source>
        <dbReference type="EMBL" id="BCK57784.1"/>
    </source>
</evidence>
<dbReference type="RefSeq" id="WP_187684644.1">
    <property type="nucleotide sequence ID" value="NZ_AP023396.1"/>
</dbReference>
<gene>
    <name evidence="8" type="ORF">NWFMUON74_55560</name>
</gene>
<keyword evidence="9" id="KW-1185">Reference proteome</keyword>
<evidence type="ECO:0000256" key="1">
    <source>
        <dbReference type="ARBA" id="ARBA00004141"/>
    </source>
</evidence>
<dbReference type="Proteomes" id="UP000516173">
    <property type="component" value="Chromosome"/>
</dbReference>
<keyword evidence="6 7" id="KW-0472">Membrane</keyword>
<evidence type="ECO:0000256" key="7">
    <source>
        <dbReference type="SAM" id="Phobius"/>
    </source>
</evidence>
<dbReference type="NCBIfam" id="NF037981">
    <property type="entry name" value="NCS2_1"/>
    <property type="match status" value="1"/>
</dbReference>
<dbReference type="KEGG" id="nwl:NWFMUON74_55560"/>
<feature type="transmembrane region" description="Helical" evidence="7">
    <location>
        <begin position="83"/>
        <end position="101"/>
    </location>
</feature>
<feature type="transmembrane region" description="Helical" evidence="7">
    <location>
        <begin position="316"/>
        <end position="332"/>
    </location>
</feature>
<dbReference type="InterPro" id="IPR006043">
    <property type="entry name" value="NCS2"/>
</dbReference>
<dbReference type="GO" id="GO:0042907">
    <property type="term" value="F:xanthine transmembrane transporter activity"/>
    <property type="evidence" value="ECO:0007669"/>
    <property type="project" value="TreeGrafter"/>
</dbReference>
<comment type="subcellular location">
    <subcellularLocation>
        <location evidence="1">Membrane</location>
        <topology evidence="1">Multi-pass membrane protein</topology>
    </subcellularLocation>
</comment>
<evidence type="ECO:0000256" key="5">
    <source>
        <dbReference type="ARBA" id="ARBA00022989"/>
    </source>
</evidence>
<feature type="transmembrane region" description="Helical" evidence="7">
    <location>
        <begin position="55"/>
        <end position="76"/>
    </location>
</feature>
<feature type="transmembrane region" description="Helical" evidence="7">
    <location>
        <begin position="29"/>
        <end position="49"/>
    </location>
</feature>
<name>A0A7G1KXF7_9NOCA</name>
<feature type="transmembrane region" description="Helical" evidence="7">
    <location>
        <begin position="229"/>
        <end position="252"/>
    </location>
</feature>
<organism evidence="8 9">
    <name type="scientific">Nocardia wallacei</name>
    <dbReference type="NCBI Taxonomy" id="480035"/>
    <lineage>
        <taxon>Bacteria</taxon>
        <taxon>Bacillati</taxon>
        <taxon>Actinomycetota</taxon>
        <taxon>Actinomycetes</taxon>
        <taxon>Mycobacteriales</taxon>
        <taxon>Nocardiaceae</taxon>
        <taxon>Nocardia</taxon>
    </lineage>
</organism>
<feature type="transmembrane region" description="Helical" evidence="7">
    <location>
        <begin position="195"/>
        <end position="223"/>
    </location>
</feature>
<feature type="transmembrane region" description="Helical" evidence="7">
    <location>
        <begin position="165"/>
        <end position="183"/>
    </location>
</feature>
<proteinExistence type="inferred from homology"/>
<dbReference type="Pfam" id="PF00860">
    <property type="entry name" value="Xan_ur_permease"/>
    <property type="match status" value="1"/>
</dbReference>
<feature type="transmembrane region" description="Helical" evidence="7">
    <location>
        <begin position="107"/>
        <end position="125"/>
    </location>
</feature>
<evidence type="ECO:0000256" key="3">
    <source>
        <dbReference type="ARBA" id="ARBA00022448"/>
    </source>
</evidence>
<keyword evidence="5 7" id="KW-1133">Transmembrane helix</keyword>
<keyword evidence="3" id="KW-0813">Transport</keyword>
<evidence type="ECO:0000256" key="2">
    <source>
        <dbReference type="ARBA" id="ARBA00008821"/>
    </source>
</evidence>